<feature type="domain" description="PPM-type phosphatase" evidence="1">
    <location>
        <begin position="3"/>
        <end position="238"/>
    </location>
</feature>
<dbReference type="SMART" id="SM00331">
    <property type="entry name" value="PP2C_SIG"/>
    <property type="match status" value="1"/>
</dbReference>
<dbReference type="CDD" id="cd00143">
    <property type="entry name" value="PP2Cc"/>
    <property type="match status" value="1"/>
</dbReference>
<dbReference type="AlphaFoldDB" id="A0A1G5PM45"/>
<dbReference type="EMBL" id="FMWD01000001">
    <property type="protein sequence ID" value="SCZ50139.1"/>
    <property type="molecule type" value="Genomic_DNA"/>
</dbReference>
<dbReference type="InterPro" id="IPR015655">
    <property type="entry name" value="PP2C"/>
</dbReference>
<name>A0A1G5PM45_9GAMM</name>
<accession>A0A1G5PM45</accession>
<evidence type="ECO:0000259" key="1">
    <source>
        <dbReference type="PROSITE" id="PS51746"/>
    </source>
</evidence>
<dbReference type="Proteomes" id="UP000199648">
    <property type="component" value="Unassembled WGS sequence"/>
</dbReference>
<dbReference type="STRING" id="415747.SAMN03097708_00347"/>
<dbReference type="InterPro" id="IPR036457">
    <property type="entry name" value="PPM-type-like_dom_sf"/>
</dbReference>
<proteinExistence type="predicted"/>
<dbReference type="PROSITE" id="PS51746">
    <property type="entry name" value="PPM_2"/>
    <property type="match status" value="1"/>
</dbReference>
<dbReference type="Gene3D" id="3.60.40.10">
    <property type="entry name" value="PPM-type phosphatase domain"/>
    <property type="match status" value="1"/>
</dbReference>
<gene>
    <name evidence="2" type="ORF">SAMN03097708_00347</name>
</gene>
<dbReference type="OrthoDB" id="9801841at2"/>
<evidence type="ECO:0000313" key="3">
    <source>
        <dbReference type="Proteomes" id="UP000199648"/>
    </source>
</evidence>
<protein>
    <submittedName>
        <fullName evidence="2">Protein phosphatase</fullName>
    </submittedName>
</protein>
<dbReference type="InterPro" id="IPR001932">
    <property type="entry name" value="PPM-type_phosphatase-like_dom"/>
</dbReference>
<dbReference type="NCBIfam" id="NF033484">
    <property type="entry name" value="Stp1_PP2C_phos"/>
    <property type="match status" value="1"/>
</dbReference>
<dbReference type="Pfam" id="PF13672">
    <property type="entry name" value="PP2C_2"/>
    <property type="match status" value="1"/>
</dbReference>
<keyword evidence="3" id="KW-1185">Reference proteome</keyword>
<organism evidence="2 3">
    <name type="scientific">Thiohalomonas denitrificans</name>
    <dbReference type="NCBI Taxonomy" id="415747"/>
    <lineage>
        <taxon>Bacteria</taxon>
        <taxon>Pseudomonadati</taxon>
        <taxon>Pseudomonadota</taxon>
        <taxon>Gammaproteobacteria</taxon>
        <taxon>Thiohalomonadales</taxon>
        <taxon>Thiohalomonadaceae</taxon>
        <taxon>Thiohalomonas</taxon>
    </lineage>
</organism>
<evidence type="ECO:0000313" key="2">
    <source>
        <dbReference type="EMBL" id="SCZ50139.1"/>
    </source>
</evidence>
<dbReference type="RefSeq" id="WP_092991949.1">
    <property type="nucleotide sequence ID" value="NZ_FMWD01000001.1"/>
</dbReference>
<dbReference type="GO" id="GO:0004722">
    <property type="term" value="F:protein serine/threonine phosphatase activity"/>
    <property type="evidence" value="ECO:0007669"/>
    <property type="project" value="InterPro"/>
</dbReference>
<dbReference type="PANTHER" id="PTHR47992">
    <property type="entry name" value="PROTEIN PHOSPHATASE"/>
    <property type="match status" value="1"/>
</dbReference>
<dbReference type="SUPFAM" id="SSF81606">
    <property type="entry name" value="PP2C-like"/>
    <property type="match status" value="1"/>
</dbReference>
<reference evidence="2 3" key="1">
    <citation type="submission" date="2016-10" db="EMBL/GenBank/DDBJ databases">
        <authorList>
            <person name="de Groot N.N."/>
        </authorList>
    </citation>
    <scope>NUCLEOTIDE SEQUENCE [LARGE SCALE GENOMIC DNA]</scope>
    <source>
        <strain evidence="2 3">HLD2</strain>
    </source>
</reference>
<sequence>MNRVRMWGMTDPGLCRERNEDAVAWSTEQGWALVADGMGGHQAGEVASDLVAVTARELLDGRSSHDMKRLLRRTVTEANRRIHAKATLEEHHRGMGATVVLARFTPRRLVVAHVGDSRLYRLRDGQLTQLTRDHSLVQELVEDGMLTAEEARHSPHRHVITRAVGHQATVEVEVVSHHSRPGDRVLLCSDGLSDLVDDDSLAACLVSEPAPERAVNALMELANQAGGKDNIAALVAEIH</sequence>
<dbReference type="SMART" id="SM00332">
    <property type="entry name" value="PP2Cc"/>
    <property type="match status" value="1"/>
</dbReference>